<sequence length="573" mass="63581">MNIINKLLLRLVMLAAPLYRKMGVDVFLLEVIVSTKLVMDDRRPNAIRQKKKQNNKPVKWATLATMFFSALLGVFLLFAFTVSDTIAQMVVYFLMYTFMLASSLISDFTSVLIDVRDNYIIMPKPVNDKTIVVARLAHIFVHVCKLVLPMTLPGIITVGIMYNLYGAVLFILMAFLATLLAIFIINAVYILILKITTPQKFQSIIANFQIVFSVIIFGGYQLFPKISDRLSGMLISFSDYSLSLLIPSYWFAAGWKVLFTFSGNLQEIAGLFLCFAFPLFSMYVVVKYLAPSFNQKLSMISGSSTDSAPAITTTGKPSKAASTKDGYSRMLAKLFTGSAAERSSFLLTWKMTSRSRDFKLKVYPSMGNLLVLVAVMFVNSKGLTLENLQQGNMKARIMILGLIYMCSLMVITAAFQIAYSDKYKASWIYYVSPINNPGSLISGGIKAVLCKFCLPMITATAVTMLLLVGHGVIPNLLLGIANQLLVVGLMAYFGAKQLPFSQLQTAKQKSGGCIRSIMLSLIYLVPVAAHFMLYNFAPVLYILAVIAAAGAWYLFDSVKNMEWNKLEGEYAAD</sequence>
<protein>
    <submittedName>
        <fullName evidence="2">Uncharacterized protein</fullName>
    </submittedName>
</protein>
<feature type="transmembrane region" description="Helical" evidence="1">
    <location>
        <begin position="268"/>
        <end position="290"/>
    </location>
</feature>
<feature type="transmembrane region" description="Helical" evidence="1">
    <location>
        <begin position="168"/>
        <end position="192"/>
    </location>
</feature>
<keyword evidence="1" id="KW-0472">Membrane</keyword>
<keyword evidence="3" id="KW-1185">Reference proteome</keyword>
<feature type="transmembrane region" description="Helical" evidence="1">
    <location>
        <begin position="516"/>
        <end position="533"/>
    </location>
</feature>
<feature type="transmembrane region" description="Helical" evidence="1">
    <location>
        <begin position="398"/>
        <end position="419"/>
    </location>
</feature>
<dbReference type="RefSeq" id="WP_188950002.1">
    <property type="nucleotide sequence ID" value="NZ_BMIB01000001.1"/>
</dbReference>
<evidence type="ECO:0000256" key="1">
    <source>
        <dbReference type="SAM" id="Phobius"/>
    </source>
</evidence>
<proteinExistence type="predicted"/>
<evidence type="ECO:0000313" key="2">
    <source>
        <dbReference type="EMBL" id="GGH57837.1"/>
    </source>
</evidence>
<feature type="transmembrane region" description="Helical" evidence="1">
    <location>
        <begin position="448"/>
        <end position="470"/>
    </location>
</feature>
<gene>
    <name evidence="2" type="ORF">GCM10011379_02940</name>
</gene>
<feature type="transmembrane region" description="Helical" evidence="1">
    <location>
        <begin position="136"/>
        <end position="162"/>
    </location>
</feature>
<feature type="transmembrane region" description="Helical" evidence="1">
    <location>
        <begin position="60"/>
        <end position="81"/>
    </location>
</feature>
<dbReference type="EMBL" id="BMIB01000001">
    <property type="protein sequence ID" value="GGH57837.1"/>
    <property type="molecule type" value="Genomic_DNA"/>
</dbReference>
<name>A0A917ILC7_9BACT</name>
<dbReference type="AlphaFoldDB" id="A0A917ILC7"/>
<keyword evidence="1" id="KW-0812">Transmembrane</keyword>
<feature type="transmembrane region" description="Helical" evidence="1">
    <location>
        <begin position="93"/>
        <end position="115"/>
    </location>
</feature>
<feature type="transmembrane region" description="Helical" evidence="1">
    <location>
        <begin position="539"/>
        <end position="555"/>
    </location>
</feature>
<reference evidence="2" key="2">
    <citation type="submission" date="2020-09" db="EMBL/GenBank/DDBJ databases">
        <authorList>
            <person name="Sun Q."/>
            <person name="Zhou Y."/>
        </authorList>
    </citation>
    <scope>NUCLEOTIDE SEQUENCE</scope>
    <source>
        <strain evidence="2">CGMCC 1.15290</strain>
    </source>
</reference>
<accession>A0A917ILC7</accession>
<feature type="transmembrane region" description="Helical" evidence="1">
    <location>
        <begin position="204"/>
        <end position="223"/>
    </location>
</feature>
<dbReference type="Proteomes" id="UP000627292">
    <property type="component" value="Unassembled WGS sequence"/>
</dbReference>
<feature type="transmembrane region" description="Helical" evidence="1">
    <location>
        <begin position="476"/>
        <end position="495"/>
    </location>
</feature>
<evidence type="ECO:0000313" key="3">
    <source>
        <dbReference type="Proteomes" id="UP000627292"/>
    </source>
</evidence>
<feature type="transmembrane region" description="Helical" evidence="1">
    <location>
        <begin position="360"/>
        <end position="378"/>
    </location>
</feature>
<organism evidence="2 3">
    <name type="scientific">Filimonas zeae</name>
    <dbReference type="NCBI Taxonomy" id="1737353"/>
    <lineage>
        <taxon>Bacteria</taxon>
        <taxon>Pseudomonadati</taxon>
        <taxon>Bacteroidota</taxon>
        <taxon>Chitinophagia</taxon>
        <taxon>Chitinophagales</taxon>
        <taxon>Chitinophagaceae</taxon>
        <taxon>Filimonas</taxon>
    </lineage>
</organism>
<comment type="caution">
    <text evidence="2">The sequence shown here is derived from an EMBL/GenBank/DDBJ whole genome shotgun (WGS) entry which is preliminary data.</text>
</comment>
<reference evidence="2" key="1">
    <citation type="journal article" date="2014" name="Int. J. Syst. Evol. Microbiol.">
        <title>Complete genome sequence of Corynebacterium casei LMG S-19264T (=DSM 44701T), isolated from a smear-ripened cheese.</title>
        <authorList>
            <consortium name="US DOE Joint Genome Institute (JGI-PGF)"/>
            <person name="Walter F."/>
            <person name="Albersmeier A."/>
            <person name="Kalinowski J."/>
            <person name="Ruckert C."/>
        </authorList>
    </citation>
    <scope>NUCLEOTIDE SEQUENCE</scope>
    <source>
        <strain evidence="2">CGMCC 1.15290</strain>
    </source>
</reference>
<keyword evidence="1" id="KW-1133">Transmembrane helix</keyword>